<evidence type="ECO:0000259" key="2">
    <source>
        <dbReference type="Pfam" id="PF05144"/>
    </source>
</evidence>
<accession>A0A1F5EAD3</accession>
<dbReference type="Pfam" id="PF05144">
    <property type="entry name" value="Phage_CRI"/>
    <property type="match status" value="1"/>
</dbReference>
<proteinExistence type="predicted"/>
<dbReference type="STRING" id="1797471.A3A71_04205"/>
<evidence type="ECO:0000256" key="1">
    <source>
        <dbReference type="SAM" id="MobiDB-lite"/>
    </source>
</evidence>
<dbReference type="Proteomes" id="UP000177481">
    <property type="component" value="Unassembled WGS sequence"/>
</dbReference>
<evidence type="ECO:0000313" key="4">
    <source>
        <dbReference type="Proteomes" id="UP000177481"/>
    </source>
</evidence>
<feature type="domain" description="Replication-associated protein G2P N-terminal" evidence="2">
    <location>
        <begin position="70"/>
        <end position="233"/>
    </location>
</feature>
<feature type="region of interest" description="Disordered" evidence="1">
    <location>
        <begin position="371"/>
        <end position="396"/>
    </location>
</feature>
<name>A0A1F5EAD3_9BACT</name>
<dbReference type="AlphaFoldDB" id="A0A1F5EAD3"/>
<protein>
    <recommendedName>
        <fullName evidence="2">Replication-associated protein G2P N-terminal domain-containing protein</fullName>
    </recommendedName>
</protein>
<comment type="caution">
    <text evidence="3">The sequence shown here is derived from an EMBL/GenBank/DDBJ whole genome shotgun (WGS) entry which is preliminary data.</text>
</comment>
<evidence type="ECO:0000313" key="3">
    <source>
        <dbReference type="EMBL" id="OGD64335.1"/>
    </source>
</evidence>
<reference evidence="3 4" key="1">
    <citation type="journal article" date="2016" name="Nat. Commun.">
        <title>Thousands of microbial genomes shed light on interconnected biogeochemical processes in an aquifer system.</title>
        <authorList>
            <person name="Anantharaman K."/>
            <person name="Brown C.T."/>
            <person name="Hug L.A."/>
            <person name="Sharon I."/>
            <person name="Castelle C.J."/>
            <person name="Probst A.J."/>
            <person name="Thomas B.C."/>
            <person name="Singh A."/>
            <person name="Wilkins M.J."/>
            <person name="Karaoz U."/>
            <person name="Brodie E.L."/>
            <person name="Williams K.H."/>
            <person name="Hubbard S.S."/>
            <person name="Banfield J.F."/>
        </authorList>
    </citation>
    <scope>NUCLEOTIDE SEQUENCE [LARGE SCALE GENOMIC DNA]</scope>
</reference>
<sequence>MKDTVIITLAEGQYVMADKSKFPKYSLLERSGVRPGEKVEQNPTPQELREGNYKPRLTIYARPAAGTMSRVLKIEFSAPKLLFGNNFEELVDSDFDELITHLQAKLKEMGVWVYTQVLESTIPTGIHYSKNFILANGTSTSMIISELAKANVSKRLDSNKVRFRNEGHYLSWHTNSFEVVFYDKVKDLEQSKKSEKRAIEKDNSLQMPLFEVFKKKRFEVLRFEVRLNRRKLKLVAEKVGLKTGFSFRELFSSDTSLAVLRYFWQEYTQGLELAIPETIKNDLDTFRELSKLNPHIKGNRLLQCYLAMKLIGANGYRTFRQAYESTKGTNWTRLNKDIKSLVLPPTIYRPYKEISSGLQEYKPVKFADYPESELNNDNERYKQNDQRQPISAYDYD</sequence>
<dbReference type="InterPro" id="IPR022686">
    <property type="entry name" value="G2P_N"/>
</dbReference>
<organism evidence="3 4">
    <name type="scientific">Candidatus Berkelbacteria bacterium RIFCSPLOWO2_01_FULL_50_28</name>
    <dbReference type="NCBI Taxonomy" id="1797471"/>
    <lineage>
        <taxon>Bacteria</taxon>
        <taxon>Candidatus Berkelbacteria</taxon>
    </lineage>
</organism>
<gene>
    <name evidence="3" type="ORF">A3A71_04205</name>
</gene>
<dbReference type="EMBL" id="MEZX01000003">
    <property type="protein sequence ID" value="OGD64335.1"/>
    <property type="molecule type" value="Genomic_DNA"/>
</dbReference>
<feature type="region of interest" description="Disordered" evidence="1">
    <location>
        <begin position="33"/>
        <end position="52"/>
    </location>
</feature>